<dbReference type="Pfam" id="PF13291">
    <property type="entry name" value="ACT_4"/>
    <property type="match status" value="1"/>
</dbReference>
<dbReference type="CDD" id="cd04869">
    <property type="entry name" value="ACT_GcvR_2"/>
    <property type="match status" value="1"/>
</dbReference>
<organism evidence="2 3">
    <name type="scientific">Microbacterium salsuginis</name>
    <dbReference type="NCBI Taxonomy" id="2722803"/>
    <lineage>
        <taxon>Bacteria</taxon>
        <taxon>Bacillati</taxon>
        <taxon>Actinomycetota</taxon>
        <taxon>Actinomycetes</taxon>
        <taxon>Micrococcales</taxon>
        <taxon>Microbacteriaceae</taxon>
        <taxon>Microbacterium</taxon>
    </lineage>
</organism>
<proteinExistence type="predicted"/>
<dbReference type="PANTHER" id="PTHR34875:SF6">
    <property type="entry name" value="UPF0237 PROTEIN MJ1558"/>
    <property type="match status" value="1"/>
</dbReference>
<keyword evidence="3" id="KW-1185">Reference proteome</keyword>
<evidence type="ECO:0000313" key="3">
    <source>
        <dbReference type="Proteomes" id="UP001429745"/>
    </source>
</evidence>
<dbReference type="Proteomes" id="UP001429745">
    <property type="component" value="Unassembled WGS sequence"/>
</dbReference>
<dbReference type="InterPro" id="IPR045865">
    <property type="entry name" value="ACT-like_dom_sf"/>
</dbReference>
<protein>
    <submittedName>
        <fullName evidence="2">ACT domain-containing protein</fullName>
    </submittedName>
</protein>
<name>A0ABX1KG67_9MICO</name>
<dbReference type="PROSITE" id="PS51671">
    <property type="entry name" value="ACT"/>
    <property type="match status" value="2"/>
</dbReference>
<sequence length="178" mass="18428">MTTLVLTLVGDDRAGLVAAVADIVGNHGGNWENSQLAELAGAFAGIVEVSVAPERADELRAALSVLDGLLEVTIHPGAAAPGDEPAGDPAASRPRPLTLQVIGNDHPGIVREISAVLGNHGVSIDRMSTQTRDAAMYGGRLFEATVHARVPASVDLTELTGELERLASEIQVDVTLEA</sequence>
<dbReference type="RefSeq" id="WP_168913520.1">
    <property type="nucleotide sequence ID" value="NZ_JABACI010000004.1"/>
</dbReference>
<feature type="domain" description="ACT" evidence="1">
    <location>
        <begin position="98"/>
        <end position="177"/>
    </location>
</feature>
<dbReference type="CDD" id="cd02116">
    <property type="entry name" value="ACT"/>
    <property type="match status" value="1"/>
</dbReference>
<evidence type="ECO:0000259" key="1">
    <source>
        <dbReference type="PROSITE" id="PS51671"/>
    </source>
</evidence>
<gene>
    <name evidence="2" type="ORF">HF576_14605</name>
</gene>
<dbReference type="InterPro" id="IPR050990">
    <property type="entry name" value="UPF0237/GcvR_regulator"/>
</dbReference>
<dbReference type="InterPro" id="IPR016867">
    <property type="entry name" value="GcvR"/>
</dbReference>
<evidence type="ECO:0000313" key="2">
    <source>
        <dbReference type="EMBL" id="NLP85080.1"/>
    </source>
</evidence>
<accession>A0ABX1KG67</accession>
<dbReference type="SUPFAM" id="SSF55021">
    <property type="entry name" value="ACT-like"/>
    <property type="match status" value="2"/>
</dbReference>
<comment type="caution">
    <text evidence="2">The sequence shown here is derived from an EMBL/GenBank/DDBJ whole genome shotgun (WGS) entry which is preliminary data.</text>
</comment>
<feature type="domain" description="ACT" evidence="1">
    <location>
        <begin position="5"/>
        <end position="77"/>
    </location>
</feature>
<dbReference type="InterPro" id="IPR002912">
    <property type="entry name" value="ACT_dom"/>
</dbReference>
<dbReference type="Gene3D" id="3.30.70.260">
    <property type="match status" value="2"/>
</dbReference>
<dbReference type="PIRSF" id="PIRSF028103">
    <property type="entry name" value="GcvR"/>
    <property type="match status" value="1"/>
</dbReference>
<dbReference type="EMBL" id="JABACI010000004">
    <property type="protein sequence ID" value="NLP85080.1"/>
    <property type="molecule type" value="Genomic_DNA"/>
</dbReference>
<dbReference type="Pfam" id="PF13740">
    <property type="entry name" value="ACT_6"/>
    <property type="match status" value="1"/>
</dbReference>
<dbReference type="PANTHER" id="PTHR34875">
    <property type="entry name" value="UPF0237 PROTEIN MJ1558"/>
    <property type="match status" value="1"/>
</dbReference>
<reference evidence="2 3" key="1">
    <citation type="submission" date="2020-04" db="EMBL/GenBank/DDBJ databases">
        <title>CFH 90308 Microbacterium sp.</title>
        <authorList>
            <person name="Nie G."/>
            <person name="Ming H."/>
            <person name="Xia T."/>
        </authorList>
    </citation>
    <scope>NUCLEOTIDE SEQUENCE [LARGE SCALE GENOMIC DNA]</scope>
    <source>
        <strain evidence="2 3">CFH 90308</strain>
    </source>
</reference>